<dbReference type="Proteomes" id="UP001396334">
    <property type="component" value="Unassembled WGS sequence"/>
</dbReference>
<proteinExistence type="predicted"/>
<protein>
    <submittedName>
        <fullName evidence="1">Uncharacterized protein</fullName>
    </submittedName>
</protein>
<reference evidence="1 2" key="1">
    <citation type="journal article" date="2024" name="G3 (Bethesda)">
        <title>Genome assembly of Hibiscus sabdariffa L. provides insights into metabolisms of medicinal natural products.</title>
        <authorList>
            <person name="Kim T."/>
        </authorList>
    </citation>
    <scope>NUCLEOTIDE SEQUENCE [LARGE SCALE GENOMIC DNA]</scope>
    <source>
        <strain evidence="1">TK-2024</strain>
        <tissue evidence="1">Old leaves</tissue>
    </source>
</reference>
<sequence>MEFIDVRPGQVRADESRLVWTSGSDHSSGLMLNRSRLSHVGLGLWVSELVQFKLGLDIWANISSRLLGLDRPFYEVVVRALRTRVRTCCEDRDGSAWAMGPKELTWPFLRIVSSLNYNRKSSKKYASLMDLQGQAALSSLERKRRD</sequence>
<dbReference type="EMBL" id="JBBPBN010000030">
    <property type="protein sequence ID" value="KAK9005173.1"/>
    <property type="molecule type" value="Genomic_DNA"/>
</dbReference>
<evidence type="ECO:0000313" key="1">
    <source>
        <dbReference type="EMBL" id="KAK9005173.1"/>
    </source>
</evidence>
<evidence type="ECO:0000313" key="2">
    <source>
        <dbReference type="Proteomes" id="UP001396334"/>
    </source>
</evidence>
<comment type="caution">
    <text evidence="1">The sequence shown here is derived from an EMBL/GenBank/DDBJ whole genome shotgun (WGS) entry which is preliminary data.</text>
</comment>
<keyword evidence="2" id="KW-1185">Reference proteome</keyword>
<organism evidence="1 2">
    <name type="scientific">Hibiscus sabdariffa</name>
    <name type="common">roselle</name>
    <dbReference type="NCBI Taxonomy" id="183260"/>
    <lineage>
        <taxon>Eukaryota</taxon>
        <taxon>Viridiplantae</taxon>
        <taxon>Streptophyta</taxon>
        <taxon>Embryophyta</taxon>
        <taxon>Tracheophyta</taxon>
        <taxon>Spermatophyta</taxon>
        <taxon>Magnoliopsida</taxon>
        <taxon>eudicotyledons</taxon>
        <taxon>Gunneridae</taxon>
        <taxon>Pentapetalae</taxon>
        <taxon>rosids</taxon>
        <taxon>malvids</taxon>
        <taxon>Malvales</taxon>
        <taxon>Malvaceae</taxon>
        <taxon>Malvoideae</taxon>
        <taxon>Hibiscus</taxon>
    </lineage>
</organism>
<gene>
    <name evidence="1" type="ORF">V6N11_042618</name>
</gene>
<accession>A0ABR2QWU6</accession>
<name>A0ABR2QWU6_9ROSI</name>